<dbReference type="PANTHER" id="PTHR14387">
    <property type="entry name" value="THADA/DEATH RECEPTOR INTERACTING PROTEIN"/>
    <property type="match status" value="1"/>
</dbReference>
<keyword evidence="2" id="KW-0819">tRNA processing</keyword>
<dbReference type="Pfam" id="PF26523">
    <property type="entry name" value="Trm732_C"/>
    <property type="match status" value="1"/>
</dbReference>
<dbReference type="EMBL" id="DS572705">
    <property type="protein sequence ID" value="EGY14621.1"/>
    <property type="molecule type" value="Genomic_DNA"/>
</dbReference>
<dbReference type="GO" id="GO:0030488">
    <property type="term" value="P:tRNA methylation"/>
    <property type="evidence" value="ECO:0007669"/>
    <property type="project" value="TreeGrafter"/>
</dbReference>
<evidence type="ECO:0000256" key="2">
    <source>
        <dbReference type="ARBA" id="ARBA00022694"/>
    </source>
</evidence>
<proteinExistence type="inferred from homology"/>
<dbReference type="InParanoid" id="G2X6K3"/>
<dbReference type="RefSeq" id="XP_009653477.1">
    <property type="nucleotide sequence ID" value="XM_009655182.1"/>
</dbReference>
<dbReference type="InterPro" id="IPR056843">
    <property type="entry name" value="THADA-like_TPR"/>
</dbReference>
<dbReference type="FunCoup" id="G2X6K3">
    <property type="interactions" value="21"/>
</dbReference>
<dbReference type="eggNOG" id="KOG1810">
    <property type="taxonomic scope" value="Eukaryota"/>
</dbReference>
<dbReference type="InterPro" id="IPR019442">
    <property type="entry name" value="THADA/TRM732_DUF2428"/>
</dbReference>
<evidence type="ECO:0000256" key="1">
    <source>
        <dbReference type="ARBA" id="ARBA00010409"/>
    </source>
</evidence>
<dbReference type="HOGENOM" id="CLU_001011_1_0_1"/>
<organism evidence="6 7">
    <name type="scientific">Verticillium dahliae (strain VdLs.17 / ATCC MYA-4575 / FGSC 10137)</name>
    <name type="common">Verticillium wilt</name>
    <dbReference type="NCBI Taxonomy" id="498257"/>
    <lineage>
        <taxon>Eukaryota</taxon>
        <taxon>Fungi</taxon>
        <taxon>Dikarya</taxon>
        <taxon>Ascomycota</taxon>
        <taxon>Pezizomycotina</taxon>
        <taxon>Sordariomycetes</taxon>
        <taxon>Hypocreomycetidae</taxon>
        <taxon>Glomerellales</taxon>
        <taxon>Plectosphaerellaceae</taxon>
        <taxon>Verticillium</taxon>
    </lineage>
</organism>
<dbReference type="SUPFAM" id="SSF48371">
    <property type="entry name" value="ARM repeat"/>
    <property type="match status" value="1"/>
</dbReference>
<dbReference type="Pfam" id="PF10350">
    <property type="entry name" value="DUF2428"/>
    <property type="match status" value="1"/>
</dbReference>
<evidence type="ECO:0000313" key="6">
    <source>
        <dbReference type="EMBL" id="EGY14621.1"/>
    </source>
</evidence>
<comment type="similarity">
    <text evidence="1">Belongs to the THADA family.</text>
</comment>
<protein>
    <submittedName>
        <fullName evidence="6">HEAT repeat protein</fullName>
    </submittedName>
</protein>
<name>G2X6K3_VERDV</name>
<feature type="domain" description="DUF2428" evidence="3">
    <location>
        <begin position="641"/>
        <end position="883"/>
    </location>
</feature>
<dbReference type="Pfam" id="PF25151">
    <property type="entry name" value="TPR_Trm732_C"/>
    <property type="match status" value="1"/>
</dbReference>
<dbReference type="OMA" id="LIMDPFD"/>
<keyword evidence="7" id="KW-1185">Reference proteome</keyword>
<feature type="domain" description="tRNA (32-2'-O)-methyltransferase regulator THADA-like TPR repeats region" evidence="4">
    <location>
        <begin position="356"/>
        <end position="510"/>
    </location>
</feature>
<dbReference type="InterPro" id="IPR056842">
    <property type="entry name" value="THADA-like_TPR_C"/>
</dbReference>
<dbReference type="GO" id="GO:0005829">
    <property type="term" value="C:cytosol"/>
    <property type="evidence" value="ECO:0007669"/>
    <property type="project" value="TreeGrafter"/>
</dbReference>
<dbReference type="KEGG" id="vda:VDAG_05785"/>
<dbReference type="GeneID" id="20707248"/>
<evidence type="ECO:0000259" key="4">
    <source>
        <dbReference type="Pfam" id="PF25150"/>
    </source>
</evidence>
<gene>
    <name evidence="6" type="ORF">VDAG_05785</name>
</gene>
<dbReference type="OrthoDB" id="73997at2759"/>
<evidence type="ECO:0000259" key="5">
    <source>
        <dbReference type="Pfam" id="PF25151"/>
    </source>
</evidence>
<dbReference type="STRING" id="498257.G2X6K3"/>
<dbReference type="InterPro" id="IPR016024">
    <property type="entry name" value="ARM-type_fold"/>
</dbReference>
<accession>G2X6K3</accession>
<dbReference type="PANTHER" id="PTHR14387:SF0">
    <property type="entry name" value="DUF2428 DOMAIN-CONTAINING PROTEIN"/>
    <property type="match status" value="1"/>
</dbReference>
<dbReference type="InterPro" id="IPR051954">
    <property type="entry name" value="tRNA_methyltransferase_THADA"/>
</dbReference>
<reference evidence="6 7" key="1">
    <citation type="submission" date="2008-03" db="EMBL/GenBank/DDBJ databases">
        <title>The Genome Sequence of Verticillium dahliae VdLs.17.</title>
        <authorList>
            <consortium name="The Broad Institute Genome Sequencing Platform"/>
            <person name="Ma L.-J.J."/>
            <person name="Klosterman S.J."/>
            <person name="Subbarao K."/>
            <person name="Dobinson K."/>
            <person name="Veronese P."/>
            <person name="Kang S."/>
            <person name="Gold S.E."/>
            <person name="Young S."/>
            <person name="Jaffe D."/>
            <person name="Gnerre S."/>
            <person name="Berlin A."/>
            <person name="Heiman D."/>
            <person name="Hepburn T."/>
            <person name="Sykes S."/>
            <person name="Alvarado L."/>
            <person name="Kodira C.D."/>
            <person name="Lander E."/>
            <person name="Galagan J."/>
            <person name="Nusbaum C."/>
            <person name="Birren B."/>
        </authorList>
    </citation>
    <scope>NUCLEOTIDE SEQUENCE [LARGE SCALE GENOMIC DNA]</scope>
    <source>
        <strain evidence="7">VdLs.17 / ATCC MYA-4575 / FGSC 10137</strain>
    </source>
</reference>
<dbReference type="Pfam" id="PF25150">
    <property type="entry name" value="TPR_Trm732"/>
    <property type="match status" value="1"/>
</dbReference>
<dbReference type="Proteomes" id="UP000001611">
    <property type="component" value="Chromosome 4"/>
</dbReference>
<evidence type="ECO:0000259" key="3">
    <source>
        <dbReference type="Pfam" id="PF10350"/>
    </source>
</evidence>
<feature type="domain" description="tRNA (32-2'-O)-methyltransferase regulator THADA-like C-terminal TPR repeats region" evidence="5">
    <location>
        <begin position="885"/>
        <end position="1039"/>
    </location>
</feature>
<evidence type="ECO:0000313" key="7">
    <source>
        <dbReference type="Proteomes" id="UP000001611"/>
    </source>
</evidence>
<sequence length="1519" mass="168435">MDATLERPIHENFINTQDLVKWVEGQPDDSRMPTAQGIFDDLLAKSSQLKATSGNSCVKLCGFVAQCTKSKLPEIQEWAYTEEMSLKLFNFFIEWNEVEAHRHLRLVLDLLPNLINQNPDSTVGSAVKLNILDTLVSIVGPKSSRPLVKSSMKALDQFTSKRLFSVKDIGQSYRRVHAQTVWPSDLDLWRAIFAQLFHRMITMRANAGKLVVTLYQALQKSKGEISQQFTVQVWLEWLQEALTRAPMLLDSVKNYVFLPVFKQDRAGSLRFLEIMKELDPVSVTSEDDEEEVNVQALLRFNALETGKKVGIVDEPGTASFALSFRPHADIGRRCSLGNQVCSRPRGSYARQRVVPSVVRNPSARFRMELLSKVKAMYRRARGAIPLLQKALHRVDAAPPKTTPKANKIKVGTSAEEAMAWPKERIENVLAQHKKFVAWFLQFLKSELIPTASYQRHFSILRATLFIIRIELDDSKVWDSNEEEVPLFSTFDTTWTRILFDLVMDAFEDVRAISNEILMIFFTEPRFKDAISPLGHIRTVTEFLRRAEDITRRTARADHSDGLARSYELLSRIHGQQQERLLVVASLVDLLESKLSLAEIDLGKAVLEAPIYGYFASLRFVWESLCEATYTEPEMKALDHLQFRLVKACQRIWATVSYVLCDDSPEGHLPQELEDIEGLDTKDLLSYSFRAIHESSNLMRAMIVSLKSKAREGDLRPSVATFSAFGQLTFDQLTNLRHRGAFSTVSLTFATCCQLVQYSGGKPDWVPEGETLLDVWYKGSQECILTHASTTRRSAGIPSMITGILSADAESPSFDRVIADLTDVAQREARVTKTDGSNLPQVHALNCLKDIFKSAHLAQMGKVERHIPQCLELAAGCLKAEVWAIRNSGLLLLRSLIDNLFGTNESKTLIEAGWDGKASRVHYHKYPIIPVVLLNLLRSGQEVMKPSTGTIAAESVFPALDIIRRAGPPEDLRAELYGLVTEYLGSPVWHVREMTARALCSFLLHDGWLQSIQELVDGSERQRVLTQANRLHGVLLTIKYVFEKLANVLPELAQRDTSPLLDLVIDLYKQAPEIFLRCPEAHATYAEILNVISAFASGTATTPAEIVREDAYASYAHSALLSGQIAVQEVYQAASSRDVAFLALKAIDTASSKPEAAVDMLEAIPVVFQAIMSPELGGELCKVYLGVGANAEAPEPRIVALENLADTIDDLLEQKRLDLIPSDASLTALWNETLAKSLNPGLSNAVIRLSGSIMATSTLRQAANSQGHALDTLQNWTAMISAAGHEDQLMMQPFDTRFAATQSLKSYLCACPSSEPALMPVLLTLYDALNDDDEEVRALAALASRPVLANQTLLPLRAADSLLQLLQSSYSQLSAFQAAVAQRLTSTSSAAQQLATALHFDDALFAVEEQNQYIDEVREAQRWAGVYASLPAGVDDAALGAWAADGVKALKEHVEKERDGPLGWTGMPDAYAVCIRVLLAARAVVARQGGEAEKLRALMAELKGVASDKAVHGMILELLG</sequence>